<gene>
    <name evidence="1" type="ORF">RF11_13470</name>
</gene>
<accession>A0A0C2MRV0</accession>
<evidence type="ECO:0000313" key="1">
    <source>
        <dbReference type="EMBL" id="KII66995.1"/>
    </source>
</evidence>
<organism evidence="1 2">
    <name type="scientific">Thelohanellus kitauei</name>
    <name type="common">Myxosporean</name>
    <dbReference type="NCBI Taxonomy" id="669202"/>
    <lineage>
        <taxon>Eukaryota</taxon>
        <taxon>Metazoa</taxon>
        <taxon>Cnidaria</taxon>
        <taxon>Myxozoa</taxon>
        <taxon>Myxosporea</taxon>
        <taxon>Bivalvulida</taxon>
        <taxon>Platysporina</taxon>
        <taxon>Myxobolidae</taxon>
        <taxon>Thelohanellus</taxon>
    </lineage>
</organism>
<proteinExistence type="predicted"/>
<comment type="caution">
    <text evidence="1">The sequence shown here is derived from an EMBL/GenBank/DDBJ whole genome shotgun (WGS) entry which is preliminary data.</text>
</comment>
<dbReference type="Proteomes" id="UP000031668">
    <property type="component" value="Unassembled WGS sequence"/>
</dbReference>
<reference evidence="1 2" key="1">
    <citation type="journal article" date="2014" name="Genome Biol. Evol.">
        <title>The genome of the myxosporean Thelohanellus kitauei shows adaptations to nutrient acquisition within its fish host.</title>
        <authorList>
            <person name="Yang Y."/>
            <person name="Xiong J."/>
            <person name="Zhou Z."/>
            <person name="Huo F."/>
            <person name="Miao W."/>
            <person name="Ran C."/>
            <person name="Liu Y."/>
            <person name="Zhang J."/>
            <person name="Feng J."/>
            <person name="Wang M."/>
            <person name="Wang M."/>
            <person name="Wang L."/>
            <person name="Yao B."/>
        </authorList>
    </citation>
    <scope>NUCLEOTIDE SEQUENCE [LARGE SCALE GENOMIC DNA]</scope>
    <source>
        <strain evidence="1">Wuqing</strain>
    </source>
</reference>
<name>A0A0C2MRV0_THEKT</name>
<dbReference type="AlphaFoldDB" id="A0A0C2MRV0"/>
<protein>
    <submittedName>
        <fullName evidence="1">Uncharacterized protein</fullName>
    </submittedName>
</protein>
<evidence type="ECO:0000313" key="2">
    <source>
        <dbReference type="Proteomes" id="UP000031668"/>
    </source>
</evidence>
<dbReference type="EMBL" id="JWZT01003352">
    <property type="protein sequence ID" value="KII66995.1"/>
    <property type="molecule type" value="Genomic_DNA"/>
</dbReference>
<keyword evidence="2" id="KW-1185">Reference proteome</keyword>
<sequence>MAKPKQKIIDSKFVSVWESTDRKLTFHFLMNKIENYYAIQEIGADVTIYGKPGSASKTSNYEPQKVSHNFSNPEPHYLSQEETNCSHEPQLIVAWVFDQMDCYSKIQLTELKFEFLKAKACKCSHNVNMNYIDRL</sequence>